<evidence type="ECO:0000256" key="6">
    <source>
        <dbReference type="ARBA" id="ARBA00023315"/>
    </source>
</evidence>
<dbReference type="Gene3D" id="3.30.70.3290">
    <property type="match status" value="1"/>
</dbReference>
<evidence type="ECO:0000313" key="10">
    <source>
        <dbReference type="EMBL" id="QEV56466.1"/>
    </source>
</evidence>
<feature type="compositionally biased region" description="Basic and acidic residues" evidence="7">
    <location>
        <begin position="18"/>
        <end position="28"/>
    </location>
</feature>
<dbReference type="Pfam" id="PF00975">
    <property type="entry name" value="Thioesterase"/>
    <property type="match status" value="1"/>
</dbReference>
<dbReference type="GO" id="GO:0004312">
    <property type="term" value="F:fatty acid synthase activity"/>
    <property type="evidence" value="ECO:0007669"/>
    <property type="project" value="TreeGrafter"/>
</dbReference>
<dbReference type="GO" id="GO:0006633">
    <property type="term" value="P:fatty acid biosynthetic process"/>
    <property type="evidence" value="ECO:0007669"/>
    <property type="project" value="InterPro"/>
</dbReference>
<dbReference type="SMART" id="SM00825">
    <property type="entry name" value="PKS_KS"/>
    <property type="match status" value="1"/>
</dbReference>
<dbReference type="PROSITE" id="PS52004">
    <property type="entry name" value="KS3_2"/>
    <property type="match status" value="1"/>
</dbReference>
<dbReference type="Pfam" id="PF02801">
    <property type="entry name" value="Ketoacyl-synt_C"/>
    <property type="match status" value="1"/>
</dbReference>
<evidence type="ECO:0000256" key="2">
    <source>
        <dbReference type="ARBA" id="ARBA00022450"/>
    </source>
</evidence>
<dbReference type="Pfam" id="PF00698">
    <property type="entry name" value="Acyl_transf_1"/>
    <property type="match status" value="1"/>
</dbReference>
<dbReference type="InterPro" id="IPR016036">
    <property type="entry name" value="Malonyl_transacylase_ACP-bd"/>
</dbReference>
<dbReference type="GO" id="GO:0004315">
    <property type="term" value="F:3-oxoacyl-[acyl-carrier-protein] synthase activity"/>
    <property type="evidence" value="ECO:0007669"/>
    <property type="project" value="InterPro"/>
</dbReference>
<dbReference type="Proteomes" id="UP000325458">
    <property type="component" value="Chromosome"/>
</dbReference>
<dbReference type="InterPro" id="IPR001227">
    <property type="entry name" value="Ac_transferase_dom_sf"/>
</dbReference>
<sequence length="1313" mass="138187">MPSGPAASGRHAHAAEPPPERTDTAMDEYRDDSDGLGIAVVGMTGRWADAADIGQFWQNLLDGHESATPIPGPALLAAGGTAADLDDPSLVKMASTIDGIDRFDGEFFGYSPAESRLLDPQQRHFLEVCHHALEHAGYDPARSGGQFGVYAGTSQSEYYLSHIHPRYAGEPGSLHLLAAKSANLPDSFATRVSYELDLTGPSVSVQTACSSSLVAVHLACQDLLNYRCDTALAGGSALNPSAARGYRYVEQGVLSPDGRTRAFAAEARGTIRGDGVAAVVLRRLEDALQDGDRVWGVIKGSAINNDGRRKPGFTAPSPEGQAEAILAAQLAAEVPADSISYVEAHGTGTPVGDPIEVAALTRAFRESTDRTGFCLLGSVKSNVGHTDAAAGVTGLIKVLLAMEHGVVPATVGFTRPNPAIDFAATPFRVSGEAMPWRSSDGSPLRAGVSSFGVGGTNAHLIVEEPPRPGPADAAQDALPGDHELLRVSARTPSQLDALCTRLADHLDTHPEQPLGDVAHTLDTGRRVFAHRRAVAGRTAEDAARQLREVTGTPTAVSGDAHQPVFLLPGGGAQYPEMGAGLYRTRPVFRAEMDRAAAALRPVLGYALTEALYGGLRPPEQAEFASLVAVECAVVRLLASHGVTPAALLGHSLGEYTAAYLAGVMSFDDTLRLVHRREQLARQAGGATLGVWLAEAELLPYLDGGDVDLATVNSPISCTVSGSEEAVDALERRLTADGVGCSRIRLSLAAHSRLLDPVLPEFAAAVAGVSLHPPRIPYLSNVTGTWITPEQATDPGYWVTHMRHTARFADGLGELARSGHRTFAEAGPGHGLTRHARAELGERATVVPMMRHARATRSDAGTLLDGIGQLWAAGVPVTTKPPAGRRRVPLPGYPFERTRHWIERAVGRSTPPVTHAPATAGSPLGPDGETAVTQPPAAERHARRPALDTQSEPPRTDLERDLLQHWQHVLGIEGIGVHDNFFDLRGDSLLALQLVSRIGAALGTTVSVALLVEHPTIAALAEHIDSGAPSNALDVVVPLRPASDGKQDDGTPLFCIHPAGGIAWPYAKLLPGIDARFPVYGIQSRGLTEPDAMPRTVGEMADDYVRMIRTVQPSGPYALAGWSFGGLVAHAAAERLERDGEKVGLLAVLDAFPAAPDERVELPTAEEVDAFLLRALPADAGVTAGSEEPSGDRASMLRALRGSGSVLSGLDEAAVRRIADVMLHNVGLLSGHAPGTVGGDLLAFTAVESHPLGETAPATRWKPFVRGTVRNHALPCDHHGVLSGEALSAVAAELDARLREMTEPGRTPVKGIDP</sequence>
<dbReference type="EMBL" id="CP023691">
    <property type="protein sequence ID" value="QEV56466.1"/>
    <property type="molecule type" value="Genomic_DNA"/>
</dbReference>
<dbReference type="PANTHER" id="PTHR43775:SF37">
    <property type="entry name" value="SI:DKEY-61P9.11"/>
    <property type="match status" value="1"/>
</dbReference>
<dbReference type="SUPFAM" id="SSF47336">
    <property type="entry name" value="ACP-like"/>
    <property type="match status" value="1"/>
</dbReference>
<gene>
    <name evidence="10" type="ORF">CP981_37115</name>
</gene>
<dbReference type="InterPro" id="IPR029058">
    <property type="entry name" value="AB_hydrolase_fold"/>
</dbReference>
<dbReference type="GO" id="GO:0017000">
    <property type="term" value="P:antibiotic biosynthetic process"/>
    <property type="evidence" value="ECO:0007669"/>
    <property type="project" value="UniProtKB-KW"/>
</dbReference>
<dbReference type="InterPro" id="IPR016035">
    <property type="entry name" value="Acyl_Trfase/lysoPLipase"/>
</dbReference>
<evidence type="ECO:0000256" key="7">
    <source>
        <dbReference type="SAM" id="MobiDB-lite"/>
    </source>
</evidence>
<dbReference type="Pfam" id="PF00550">
    <property type="entry name" value="PP-binding"/>
    <property type="match status" value="1"/>
</dbReference>
<dbReference type="Pfam" id="PF00109">
    <property type="entry name" value="ketoacyl-synt"/>
    <property type="match status" value="1"/>
</dbReference>
<dbReference type="InterPro" id="IPR014030">
    <property type="entry name" value="Ketoacyl_synth_N"/>
</dbReference>
<keyword evidence="6" id="KW-0012">Acyltransferase</keyword>
<dbReference type="InterPro" id="IPR036736">
    <property type="entry name" value="ACP-like_sf"/>
</dbReference>
<dbReference type="InterPro" id="IPR009081">
    <property type="entry name" value="PP-bd_ACP"/>
</dbReference>
<dbReference type="CDD" id="cd00833">
    <property type="entry name" value="PKS"/>
    <property type="match status" value="1"/>
</dbReference>
<dbReference type="FunFam" id="1.10.1200.10:FF:000005">
    <property type="entry name" value="Nonribosomal peptide synthetase 1"/>
    <property type="match status" value="1"/>
</dbReference>
<reference evidence="10 11" key="1">
    <citation type="submission" date="2017-09" db="EMBL/GenBank/DDBJ databases">
        <authorList>
            <person name="Lee N."/>
            <person name="Cho B.-K."/>
        </authorList>
    </citation>
    <scope>NUCLEOTIDE SEQUENCE [LARGE SCALE GENOMIC DNA]</scope>
    <source>
        <strain evidence="10 11">ATCC 23948</strain>
    </source>
</reference>
<name>A0AAE6NRX1_STRPT</name>
<dbReference type="SUPFAM" id="SSF52151">
    <property type="entry name" value="FabD/lysophospholipase-like"/>
    <property type="match status" value="1"/>
</dbReference>
<dbReference type="GO" id="GO:0031177">
    <property type="term" value="F:phosphopantetheine binding"/>
    <property type="evidence" value="ECO:0007669"/>
    <property type="project" value="InterPro"/>
</dbReference>
<dbReference type="PROSITE" id="PS00606">
    <property type="entry name" value="KS3_1"/>
    <property type="match status" value="1"/>
</dbReference>
<keyword evidence="3" id="KW-0597">Phosphoprotein</keyword>
<dbReference type="SUPFAM" id="SSF53901">
    <property type="entry name" value="Thiolase-like"/>
    <property type="match status" value="1"/>
</dbReference>
<dbReference type="PROSITE" id="PS50075">
    <property type="entry name" value="CARRIER"/>
    <property type="match status" value="1"/>
</dbReference>
<dbReference type="Gene3D" id="3.40.50.1820">
    <property type="entry name" value="alpha/beta hydrolase"/>
    <property type="match status" value="1"/>
</dbReference>
<evidence type="ECO:0000256" key="1">
    <source>
        <dbReference type="ARBA" id="ARBA00001957"/>
    </source>
</evidence>
<dbReference type="InterPro" id="IPR014031">
    <property type="entry name" value="Ketoacyl_synth_C"/>
</dbReference>
<dbReference type="InterPro" id="IPR016039">
    <property type="entry name" value="Thiolase-like"/>
</dbReference>
<dbReference type="PANTHER" id="PTHR43775">
    <property type="entry name" value="FATTY ACID SYNTHASE"/>
    <property type="match status" value="1"/>
</dbReference>
<feature type="domain" description="Ketosynthase family 3 (KS3)" evidence="9">
    <location>
        <begin position="35"/>
        <end position="464"/>
    </location>
</feature>
<dbReference type="InterPro" id="IPR001031">
    <property type="entry name" value="Thioesterase"/>
</dbReference>
<feature type="region of interest" description="Disordered" evidence="7">
    <location>
        <begin position="1"/>
        <end position="31"/>
    </location>
</feature>
<keyword evidence="5" id="KW-0045">Antibiotic biosynthesis</keyword>
<evidence type="ECO:0000256" key="3">
    <source>
        <dbReference type="ARBA" id="ARBA00022553"/>
    </source>
</evidence>
<dbReference type="SUPFAM" id="SSF55048">
    <property type="entry name" value="Probable ACP-binding domain of malonyl-CoA ACP transacylase"/>
    <property type="match status" value="1"/>
</dbReference>
<proteinExistence type="predicted"/>
<dbReference type="SUPFAM" id="SSF53474">
    <property type="entry name" value="alpha/beta-Hydrolases"/>
    <property type="match status" value="1"/>
</dbReference>
<dbReference type="InterPro" id="IPR020841">
    <property type="entry name" value="PKS_Beta-ketoAc_synthase_dom"/>
</dbReference>
<dbReference type="Gene3D" id="3.40.366.10">
    <property type="entry name" value="Malonyl-Coenzyme A Acyl Carrier Protein, domain 2"/>
    <property type="match status" value="1"/>
</dbReference>
<comment type="cofactor">
    <cofactor evidence="1">
        <name>pantetheine 4'-phosphate</name>
        <dbReference type="ChEBI" id="CHEBI:47942"/>
    </cofactor>
</comment>
<feature type="region of interest" description="Disordered" evidence="7">
    <location>
        <begin position="905"/>
        <end position="953"/>
    </location>
</feature>
<dbReference type="InterPro" id="IPR014043">
    <property type="entry name" value="Acyl_transferase_dom"/>
</dbReference>
<keyword evidence="4" id="KW-0808">Transferase</keyword>
<dbReference type="InterPro" id="IPR018201">
    <property type="entry name" value="Ketoacyl_synth_AS"/>
</dbReference>
<organism evidence="10 11">
    <name type="scientific">Streptomyces platensis</name>
    <dbReference type="NCBI Taxonomy" id="58346"/>
    <lineage>
        <taxon>Bacteria</taxon>
        <taxon>Bacillati</taxon>
        <taxon>Actinomycetota</taxon>
        <taxon>Actinomycetes</taxon>
        <taxon>Kitasatosporales</taxon>
        <taxon>Streptomycetaceae</taxon>
        <taxon>Streptomyces</taxon>
    </lineage>
</organism>
<dbReference type="InterPro" id="IPR050091">
    <property type="entry name" value="PKS_NRPS_Biosynth_Enz"/>
</dbReference>
<dbReference type="KEGG" id="spla:CP981_37115"/>
<protein>
    <submittedName>
        <fullName evidence="10">Type I polyketide synthase</fullName>
    </submittedName>
</protein>
<dbReference type="SMART" id="SM00824">
    <property type="entry name" value="PKS_TE"/>
    <property type="match status" value="1"/>
</dbReference>
<evidence type="ECO:0000259" key="8">
    <source>
        <dbReference type="PROSITE" id="PS50075"/>
    </source>
</evidence>
<feature type="domain" description="Carrier" evidence="8">
    <location>
        <begin position="952"/>
        <end position="1027"/>
    </location>
</feature>
<evidence type="ECO:0000256" key="4">
    <source>
        <dbReference type="ARBA" id="ARBA00022679"/>
    </source>
</evidence>
<dbReference type="InterPro" id="IPR020802">
    <property type="entry name" value="TesA-like"/>
</dbReference>
<evidence type="ECO:0000313" key="11">
    <source>
        <dbReference type="Proteomes" id="UP000325458"/>
    </source>
</evidence>
<accession>A0AAE6NRX1</accession>
<evidence type="ECO:0000259" key="9">
    <source>
        <dbReference type="PROSITE" id="PS52004"/>
    </source>
</evidence>
<dbReference type="Pfam" id="PF22621">
    <property type="entry name" value="CurL-like_PKS_C"/>
    <property type="match status" value="1"/>
</dbReference>
<keyword evidence="2" id="KW-0596">Phosphopantetheine</keyword>
<evidence type="ECO:0000256" key="5">
    <source>
        <dbReference type="ARBA" id="ARBA00023194"/>
    </source>
</evidence>
<dbReference type="SMART" id="SM00827">
    <property type="entry name" value="PKS_AT"/>
    <property type="match status" value="1"/>
</dbReference>
<dbReference type="Gene3D" id="3.40.47.10">
    <property type="match status" value="1"/>
</dbReference>
<dbReference type="InterPro" id="IPR020806">
    <property type="entry name" value="PKS_PP-bd"/>
</dbReference>
<dbReference type="SMART" id="SM00823">
    <property type="entry name" value="PKS_PP"/>
    <property type="match status" value="1"/>
</dbReference>